<reference evidence="2" key="2">
    <citation type="submission" date="2020-10" db="UniProtKB">
        <authorList>
            <consortium name="WormBaseParasite"/>
        </authorList>
    </citation>
    <scope>IDENTIFICATION</scope>
</reference>
<reference evidence="1" key="1">
    <citation type="journal article" date="2013" name="Genetics">
        <title>The draft genome and transcriptome of Panagrellus redivivus are shaped by the harsh demands of a free-living lifestyle.</title>
        <authorList>
            <person name="Srinivasan J."/>
            <person name="Dillman A.R."/>
            <person name="Macchietto M.G."/>
            <person name="Heikkinen L."/>
            <person name="Lakso M."/>
            <person name="Fracchia K.M."/>
            <person name="Antoshechkin I."/>
            <person name="Mortazavi A."/>
            <person name="Wong G."/>
            <person name="Sternberg P.W."/>
        </authorList>
    </citation>
    <scope>NUCLEOTIDE SEQUENCE [LARGE SCALE GENOMIC DNA]</scope>
    <source>
        <strain evidence="1">MT8872</strain>
    </source>
</reference>
<evidence type="ECO:0000313" key="1">
    <source>
        <dbReference type="Proteomes" id="UP000492821"/>
    </source>
</evidence>
<sequence>MKCLSLCEIIVLQHQSALINPIARGPVLGSGPSSGPDIGHFRNGYVREMSDHLKLMYLPIEQVFLSLI</sequence>
<protein>
    <submittedName>
        <fullName evidence="2">Uncharacterized protein</fullName>
    </submittedName>
</protein>
<dbReference type="Proteomes" id="UP000492821">
    <property type="component" value="Unassembled WGS sequence"/>
</dbReference>
<accession>A0A7E4UL96</accession>
<dbReference type="AlphaFoldDB" id="A0A7E4UL96"/>
<evidence type="ECO:0000313" key="2">
    <source>
        <dbReference type="WBParaSite" id="Pan_g10067.t1"/>
    </source>
</evidence>
<organism evidence="1 2">
    <name type="scientific">Panagrellus redivivus</name>
    <name type="common">Microworm</name>
    <dbReference type="NCBI Taxonomy" id="6233"/>
    <lineage>
        <taxon>Eukaryota</taxon>
        <taxon>Metazoa</taxon>
        <taxon>Ecdysozoa</taxon>
        <taxon>Nematoda</taxon>
        <taxon>Chromadorea</taxon>
        <taxon>Rhabditida</taxon>
        <taxon>Tylenchina</taxon>
        <taxon>Panagrolaimomorpha</taxon>
        <taxon>Panagrolaimoidea</taxon>
        <taxon>Panagrolaimidae</taxon>
        <taxon>Panagrellus</taxon>
    </lineage>
</organism>
<proteinExistence type="predicted"/>
<dbReference type="WBParaSite" id="Pan_g10067.t1">
    <property type="protein sequence ID" value="Pan_g10067.t1"/>
    <property type="gene ID" value="Pan_g10067"/>
</dbReference>
<keyword evidence="1" id="KW-1185">Reference proteome</keyword>
<name>A0A7E4UL96_PANRE</name>